<proteinExistence type="predicted"/>
<dbReference type="AlphaFoldDB" id="F9FUJ6"/>
<accession>F9FUJ6</accession>
<name>F9FUJ6_FUSOF</name>
<organism evidence="1">
    <name type="scientific">Fusarium oxysporum (strain Fo5176)</name>
    <name type="common">Fusarium vascular wilt</name>
    <dbReference type="NCBI Taxonomy" id="660025"/>
    <lineage>
        <taxon>Eukaryota</taxon>
        <taxon>Fungi</taxon>
        <taxon>Dikarya</taxon>
        <taxon>Ascomycota</taxon>
        <taxon>Pezizomycotina</taxon>
        <taxon>Sordariomycetes</taxon>
        <taxon>Hypocreomycetidae</taxon>
        <taxon>Hypocreales</taxon>
        <taxon>Nectriaceae</taxon>
        <taxon>Fusarium</taxon>
        <taxon>Fusarium oxysporum species complex</taxon>
    </lineage>
</organism>
<comment type="caution">
    <text evidence="1">The sequence shown here is derived from an EMBL/GenBank/DDBJ whole genome shotgun (WGS) entry which is preliminary data.</text>
</comment>
<reference evidence="1" key="1">
    <citation type="journal article" date="2012" name="Mol. Plant Microbe Interact.">
        <title>A highly conserved effector in Fusarium oxysporum is required for full virulence on Arabidopsis.</title>
        <authorList>
            <person name="Thatcher L.F."/>
            <person name="Gardiner D.M."/>
            <person name="Kazan K."/>
            <person name="Manners J."/>
        </authorList>
    </citation>
    <scope>NUCLEOTIDE SEQUENCE [LARGE SCALE GENOMIC DNA]</scope>
    <source>
        <strain evidence="1">Fo5176</strain>
    </source>
</reference>
<evidence type="ECO:0000313" key="1">
    <source>
        <dbReference type="EMBL" id="EGU79401.1"/>
    </source>
</evidence>
<protein>
    <submittedName>
        <fullName evidence="1">Uncharacterized protein</fullName>
    </submittedName>
</protein>
<gene>
    <name evidence="1" type="ORF">FOXB_10077</name>
</gene>
<sequence>MFSSVGMENEQADKQQIPSLKIKFSQYSASSWHQLISPPHPFESGHPMLTRGSRNGGATYGLWEFKRPRDQRLSYLVTPVRDPVRVQFSHKGQLSWDIQGLMSLSDLQRHDACSVASERVRLLSEVISAFALQYQSHCIVLNGNARVCHDDMVLHITLRCAKHSIETNLPHTLNVPAESYRERLDSYHNMSDLMFRAGLCGYFLAHGSRPLKPSRISHTPIV</sequence>
<dbReference type="EMBL" id="AFQF01002680">
    <property type="protein sequence ID" value="EGU79401.1"/>
    <property type="molecule type" value="Genomic_DNA"/>
</dbReference>
<dbReference type="OrthoDB" id="10284789at2759"/>